<dbReference type="PANTHER" id="PTHR31694:SF14">
    <property type="entry name" value="DESICCATION-RELATED PROTEIN PCC13-62"/>
    <property type="match status" value="1"/>
</dbReference>
<keyword evidence="1" id="KW-0732">Signal</keyword>
<name>A0ABM1VHY5_SOLPN</name>
<gene>
    <name evidence="3" type="primary">LOC107030724</name>
</gene>
<dbReference type="RefSeq" id="XP_027775353.1">
    <property type="nucleotide sequence ID" value="XM_027919552.1"/>
</dbReference>
<evidence type="ECO:0000256" key="1">
    <source>
        <dbReference type="SAM" id="SignalP"/>
    </source>
</evidence>
<dbReference type="Pfam" id="PF13668">
    <property type="entry name" value="Ferritin_2"/>
    <property type="match status" value="1"/>
</dbReference>
<dbReference type="InterPro" id="IPR052965">
    <property type="entry name" value="Pigment-catalase-like"/>
</dbReference>
<accession>A0ABM1VHY5</accession>
<proteinExistence type="predicted"/>
<keyword evidence="2" id="KW-1185">Reference proteome</keyword>
<protein>
    <submittedName>
        <fullName evidence="3">Desiccation-related protein PCC13-62-like isoform X1</fullName>
    </submittedName>
</protein>
<organism evidence="2 3">
    <name type="scientific">Solanum pennellii</name>
    <name type="common">Tomato</name>
    <name type="synonym">Lycopersicon pennellii</name>
    <dbReference type="NCBI Taxonomy" id="28526"/>
    <lineage>
        <taxon>Eukaryota</taxon>
        <taxon>Viridiplantae</taxon>
        <taxon>Streptophyta</taxon>
        <taxon>Embryophyta</taxon>
        <taxon>Tracheophyta</taxon>
        <taxon>Spermatophyta</taxon>
        <taxon>Magnoliopsida</taxon>
        <taxon>eudicotyledons</taxon>
        <taxon>Gunneridae</taxon>
        <taxon>Pentapetalae</taxon>
        <taxon>asterids</taxon>
        <taxon>lamiids</taxon>
        <taxon>Solanales</taxon>
        <taxon>Solanaceae</taxon>
        <taxon>Solanoideae</taxon>
        <taxon>Solaneae</taxon>
        <taxon>Solanum</taxon>
        <taxon>Solanum subgen. Lycopersicon</taxon>
    </lineage>
</organism>
<feature type="chain" id="PRO_5045275120" evidence="1">
    <location>
        <begin position="23"/>
        <end position="312"/>
    </location>
</feature>
<reference evidence="2" key="1">
    <citation type="journal article" date="2014" name="Nat. Genet.">
        <title>The genome of the stress-tolerant wild tomato species Solanum pennellii.</title>
        <authorList>
            <person name="Bolger A."/>
            <person name="Scossa F."/>
            <person name="Bolger M.E."/>
            <person name="Lanz C."/>
            <person name="Maumus F."/>
            <person name="Tohge T."/>
            <person name="Quesneville H."/>
            <person name="Alseekh S."/>
            <person name="Sorensen I."/>
            <person name="Lichtenstein G."/>
            <person name="Fich E.A."/>
            <person name="Conte M."/>
            <person name="Keller H."/>
            <person name="Schneeberger K."/>
            <person name="Schwacke R."/>
            <person name="Ofner I."/>
            <person name="Vrebalov J."/>
            <person name="Xu Y."/>
            <person name="Osorio S."/>
            <person name="Aflitos S.A."/>
            <person name="Schijlen E."/>
            <person name="Jimenez-Gomez J.M."/>
            <person name="Ryngajllo M."/>
            <person name="Kimura S."/>
            <person name="Kumar R."/>
            <person name="Koenig D."/>
            <person name="Headland L.R."/>
            <person name="Maloof J.N."/>
            <person name="Sinha N."/>
            <person name="van Ham R.C."/>
            <person name="Lankhorst R.K."/>
            <person name="Mao L."/>
            <person name="Vogel A."/>
            <person name="Arsova B."/>
            <person name="Panstruga R."/>
            <person name="Fei Z."/>
            <person name="Rose J.K."/>
            <person name="Zamir D."/>
            <person name="Carrari F."/>
            <person name="Giovannoni J.J."/>
            <person name="Weigel D."/>
            <person name="Usadel B."/>
            <person name="Fernie A.R."/>
        </authorList>
    </citation>
    <scope>NUCLEOTIDE SEQUENCE [LARGE SCALE GENOMIC DNA]</scope>
    <source>
        <strain evidence="2">cv. LA0716</strain>
    </source>
</reference>
<feature type="signal peptide" evidence="1">
    <location>
        <begin position="1"/>
        <end position="22"/>
    </location>
</feature>
<dbReference type="GeneID" id="107030724"/>
<sequence length="312" mass="35322">MAFISTFVISMLFSQLVFVCHCNPTCKLEYPIGEIPVYKEDRYYVHFAQNLEFLEAEFFLWSSYGYGLDVMQPWLTKGGPPPIGAQKANLDPFTLNIIKEFGNEEIGHLRAIDSVMGSITRPLLNLTSENFEQIFDEAFGYKLEPPFDPYRDSLHYMLSSYIIPYIGMNGYVGMNPILKGYASKRSQLVAGLLGTEGQQDAIIRMYLYERANEVVYPYGYTVADFTSRISNLRNQLGMCGIKDEGIIVPCELGAENRTETNVISANYYSLAYSRTPPQILRIVYTTGDEHIPGGFYPNGANGKIARDFLRKI</sequence>
<dbReference type="Proteomes" id="UP000694930">
    <property type="component" value="Chromosome 9"/>
</dbReference>
<reference evidence="3" key="2">
    <citation type="submission" date="2025-08" db="UniProtKB">
        <authorList>
            <consortium name="RefSeq"/>
        </authorList>
    </citation>
    <scope>IDENTIFICATION</scope>
</reference>
<evidence type="ECO:0000313" key="3">
    <source>
        <dbReference type="RefSeq" id="XP_027775353.1"/>
    </source>
</evidence>
<dbReference type="PANTHER" id="PTHR31694">
    <property type="entry name" value="DESICCATION-LIKE PROTEIN"/>
    <property type="match status" value="1"/>
</dbReference>
<evidence type="ECO:0000313" key="2">
    <source>
        <dbReference type="Proteomes" id="UP000694930"/>
    </source>
</evidence>